<sequence length="722" mass="77092">MSSKQARSLKGLPSAQTRLSVSVAPTPKRMKLCETGNADTQRPHAQPQQDCLLQHRDANGSSFTSCPVCGKQVALLCINLHLDLGCADELPLPRANPAAAGSTRDMRSRPSVLLIRQGKNPDSEPVQARKTVREEFDGRFHQAVHRGGGEAGVRHADGAENDIEIHKACVDNGDVSTAAVELSASHFGNSNEAVCVLELPGDLPSASAKAFVQPTAAALSVAKKASESKCSPMPSIARISLPGKLSGLMSAPKPSTNTTVASESLPSHQDFARCAITAPEASLCLILEPEVDGSVSSAMVAPLDGPLLSEVSWRAGVGGDTSTCATCGDGDARGRSVAVQDADPVHPTFLQRVVLWDGVRTCTRKGLAGVVQHVGVTTTTAATAAATTTVDSIVGDRHGTKEYHVTDCAAGGGDGEGPNGATSVMQQLGATHGATTPSGGENGVAAAVSKEEREQEREKLQHVSGTALVALSPHRFQAVPNPSLEGQYLVTEFITTAEEVELLTLCDDPVLKPAWSPWIGQTYSNATAQKTRGKRWGVLPDYHRRGVAPLEHPLPRLLQLLVKRMREHVGMLRTFQPNEANAIDYRRSRGSWLRPHVDDRILSGDLIVNLSLAGSAVMTFAKDKGRDGVRAGAIYYSGPSRAPDAGERVESQLQQRSRSPQRQQHTVGEIQVRLAPRSLQILSRAARYNYTHAIAPSDLLDERRVSITFRRSELRPFEKAAV</sequence>
<evidence type="ECO:0000313" key="4">
    <source>
        <dbReference type="EMBL" id="GIL76914.1"/>
    </source>
</evidence>
<dbReference type="InterPro" id="IPR027450">
    <property type="entry name" value="AlkB-like"/>
</dbReference>
<dbReference type="InterPro" id="IPR037151">
    <property type="entry name" value="AlkB-like_sf"/>
</dbReference>
<comment type="similarity">
    <text evidence="1">Belongs to the alkB family.</text>
</comment>
<dbReference type="PANTHER" id="PTHR12463:SF1">
    <property type="entry name" value="2-OXOGLUTARATE AND FE-DEPENDENT OXYGENASE FAMILY PROTEIN"/>
    <property type="match status" value="1"/>
</dbReference>
<accession>A0A8J4C7A6</accession>
<dbReference type="SUPFAM" id="SSF51197">
    <property type="entry name" value="Clavaminate synthase-like"/>
    <property type="match status" value="1"/>
</dbReference>
<dbReference type="GO" id="GO:0016491">
    <property type="term" value="F:oxidoreductase activity"/>
    <property type="evidence" value="ECO:0007669"/>
    <property type="project" value="TreeGrafter"/>
</dbReference>
<dbReference type="AlphaFoldDB" id="A0A8J4C7A6"/>
<dbReference type="PANTHER" id="PTHR12463">
    <property type="entry name" value="OXYGENASE-RELATED"/>
    <property type="match status" value="1"/>
</dbReference>
<dbReference type="InterPro" id="IPR032857">
    <property type="entry name" value="ALKBH4"/>
</dbReference>
<feature type="region of interest" description="Disordered" evidence="2">
    <location>
        <begin position="1"/>
        <end position="23"/>
    </location>
</feature>
<dbReference type="Proteomes" id="UP000747110">
    <property type="component" value="Unassembled WGS sequence"/>
</dbReference>
<keyword evidence="5" id="KW-1185">Reference proteome</keyword>
<organism evidence="4 5">
    <name type="scientific">Volvox reticuliferus</name>
    <dbReference type="NCBI Taxonomy" id="1737510"/>
    <lineage>
        <taxon>Eukaryota</taxon>
        <taxon>Viridiplantae</taxon>
        <taxon>Chlorophyta</taxon>
        <taxon>core chlorophytes</taxon>
        <taxon>Chlorophyceae</taxon>
        <taxon>CS clade</taxon>
        <taxon>Chlamydomonadales</taxon>
        <taxon>Volvocaceae</taxon>
        <taxon>Volvox</taxon>
    </lineage>
</organism>
<comment type="caution">
    <text evidence="4">The sequence shown here is derived from an EMBL/GenBank/DDBJ whole genome shotgun (WGS) entry which is preliminary data.</text>
</comment>
<evidence type="ECO:0000259" key="3">
    <source>
        <dbReference type="Pfam" id="PF13532"/>
    </source>
</evidence>
<dbReference type="GO" id="GO:0032451">
    <property type="term" value="F:demethylase activity"/>
    <property type="evidence" value="ECO:0007669"/>
    <property type="project" value="TreeGrafter"/>
</dbReference>
<dbReference type="Pfam" id="PF13532">
    <property type="entry name" value="2OG-FeII_Oxy_2"/>
    <property type="match status" value="1"/>
</dbReference>
<protein>
    <recommendedName>
        <fullName evidence="3">Alpha-ketoglutarate-dependent dioxygenase AlkB-like domain-containing protein</fullName>
    </recommendedName>
</protein>
<proteinExistence type="inferred from homology"/>
<dbReference type="Gene3D" id="2.60.120.590">
    <property type="entry name" value="Alpha-ketoglutarate-dependent dioxygenase AlkB-like"/>
    <property type="match status" value="1"/>
</dbReference>
<dbReference type="OrthoDB" id="271595at2759"/>
<dbReference type="EMBL" id="BNCP01000009">
    <property type="protein sequence ID" value="GIL76914.1"/>
    <property type="molecule type" value="Genomic_DNA"/>
</dbReference>
<feature type="domain" description="Alpha-ketoglutarate-dependent dioxygenase AlkB-like" evidence="3">
    <location>
        <begin position="530"/>
        <end position="710"/>
    </location>
</feature>
<evidence type="ECO:0000313" key="5">
    <source>
        <dbReference type="Proteomes" id="UP000747110"/>
    </source>
</evidence>
<evidence type="ECO:0000256" key="1">
    <source>
        <dbReference type="ARBA" id="ARBA00007879"/>
    </source>
</evidence>
<dbReference type="GO" id="GO:0070988">
    <property type="term" value="P:demethylation"/>
    <property type="evidence" value="ECO:0007669"/>
    <property type="project" value="InterPro"/>
</dbReference>
<name>A0A8J4C7A6_9CHLO</name>
<gene>
    <name evidence="4" type="ORF">Vretifemale_6463</name>
</gene>
<evidence type="ECO:0000256" key="2">
    <source>
        <dbReference type="SAM" id="MobiDB-lite"/>
    </source>
</evidence>
<reference evidence="4" key="1">
    <citation type="journal article" date="2021" name="Proc. Natl. Acad. Sci. U.S.A.">
        <title>Three genomes in the algal genus Volvox reveal the fate of a haploid sex-determining region after a transition to homothallism.</title>
        <authorList>
            <person name="Yamamoto K."/>
            <person name="Hamaji T."/>
            <person name="Kawai-Toyooka H."/>
            <person name="Matsuzaki R."/>
            <person name="Takahashi F."/>
            <person name="Nishimura Y."/>
            <person name="Kawachi M."/>
            <person name="Noguchi H."/>
            <person name="Minakuchi Y."/>
            <person name="Umen J.G."/>
            <person name="Toyoda A."/>
            <person name="Nozaki H."/>
        </authorList>
    </citation>
    <scope>NUCLEOTIDE SEQUENCE</scope>
    <source>
        <strain evidence="4">NIES-3786</strain>
    </source>
</reference>